<proteinExistence type="predicted"/>
<accession>A0A9D9HQ19</accession>
<dbReference type="AlphaFoldDB" id="A0A9D9HQ19"/>
<gene>
    <name evidence="1" type="ORF">IAA81_05795</name>
</gene>
<name>A0A9D9HQ19_9SPIR</name>
<organism evidence="1 2">
    <name type="scientific">Candidatus Gallitreponema excrementavium</name>
    <dbReference type="NCBI Taxonomy" id="2840840"/>
    <lineage>
        <taxon>Bacteria</taxon>
        <taxon>Pseudomonadati</taxon>
        <taxon>Spirochaetota</taxon>
        <taxon>Spirochaetia</taxon>
        <taxon>Spirochaetales</taxon>
        <taxon>Candidatus Gallitreponema</taxon>
    </lineage>
</organism>
<evidence type="ECO:0000313" key="1">
    <source>
        <dbReference type="EMBL" id="MBO8457723.1"/>
    </source>
</evidence>
<evidence type="ECO:0008006" key="3">
    <source>
        <dbReference type="Google" id="ProtNLM"/>
    </source>
</evidence>
<dbReference type="Proteomes" id="UP000823638">
    <property type="component" value="Unassembled WGS sequence"/>
</dbReference>
<protein>
    <recommendedName>
        <fullName evidence="3">Lipoprotein</fullName>
    </recommendedName>
</protein>
<reference evidence="1" key="2">
    <citation type="journal article" date="2021" name="PeerJ">
        <title>Extensive microbial diversity within the chicken gut microbiome revealed by metagenomics and culture.</title>
        <authorList>
            <person name="Gilroy R."/>
            <person name="Ravi A."/>
            <person name="Getino M."/>
            <person name="Pursley I."/>
            <person name="Horton D.L."/>
            <person name="Alikhan N.F."/>
            <person name="Baker D."/>
            <person name="Gharbi K."/>
            <person name="Hall N."/>
            <person name="Watson M."/>
            <person name="Adriaenssens E.M."/>
            <person name="Foster-Nyarko E."/>
            <person name="Jarju S."/>
            <person name="Secka A."/>
            <person name="Antonio M."/>
            <person name="Oren A."/>
            <person name="Chaudhuri R.R."/>
            <person name="La Ragione R."/>
            <person name="Hildebrand F."/>
            <person name="Pallen M.J."/>
        </authorList>
    </citation>
    <scope>NUCLEOTIDE SEQUENCE</scope>
    <source>
        <strain evidence="1">10532</strain>
    </source>
</reference>
<sequence>MKNKLFYVLFPFFFLGLTSCQQVFETSVFEFAARDNPRISSNVSTDKLIQLGIENSTDAKTSKAVFDALTKKDLTGLSSQDKASVLTIGVNASNTNNAVMTTVDGFLKENTLDNISSLSEEEQKKLLESVVKNVDTSVYTNEKFRELINDEDVLNASSPETLCFVSAVILTYSYNKYKTEPDPFEALADAAVDGSDPEMADLKTVAEKITNITITNTEDSGPLGSVFGDLADMISGIISK</sequence>
<reference evidence="1" key="1">
    <citation type="submission" date="2020-10" db="EMBL/GenBank/DDBJ databases">
        <authorList>
            <person name="Gilroy R."/>
        </authorList>
    </citation>
    <scope>NUCLEOTIDE SEQUENCE</scope>
    <source>
        <strain evidence="1">10532</strain>
    </source>
</reference>
<comment type="caution">
    <text evidence="1">The sequence shown here is derived from an EMBL/GenBank/DDBJ whole genome shotgun (WGS) entry which is preliminary data.</text>
</comment>
<dbReference type="EMBL" id="JADIMM010000075">
    <property type="protein sequence ID" value="MBO8457723.1"/>
    <property type="molecule type" value="Genomic_DNA"/>
</dbReference>
<dbReference type="PROSITE" id="PS51257">
    <property type="entry name" value="PROKAR_LIPOPROTEIN"/>
    <property type="match status" value="1"/>
</dbReference>
<evidence type="ECO:0000313" key="2">
    <source>
        <dbReference type="Proteomes" id="UP000823638"/>
    </source>
</evidence>